<sequence length="206" mass="23044">MSKAQYHSAAMMQSILDLDRELRLLPGEMGDQNIVDISRKIVLDSISARRKQKQQNQSPCLSSRIAHINRTVPEFSILILQEINKDQTLKKHNTITPEPPKDVIKSNTTNQLIISRPRPSIISTSNNGGQYLKFQKDNKQKQNLGESGNDGLLESGDNTKSIDKSQRIYSSAGMESFTYIGSAGSIIDIADSQRFNPLIKNRNSDD</sequence>
<accession>A0A5J4S454</accession>
<reference evidence="1 2" key="1">
    <citation type="submission" date="2019-03" db="EMBL/GenBank/DDBJ databases">
        <title>Single cell metagenomics reveals metabolic interactions within the superorganism composed of flagellate Streblomastix strix and complex community of Bacteroidetes bacteria on its surface.</title>
        <authorList>
            <person name="Treitli S.C."/>
            <person name="Kolisko M."/>
            <person name="Husnik F."/>
            <person name="Keeling P."/>
            <person name="Hampl V."/>
        </authorList>
    </citation>
    <scope>NUCLEOTIDE SEQUENCE [LARGE SCALE GENOMIC DNA]</scope>
    <source>
        <strain evidence="1">ST1C</strain>
    </source>
</reference>
<name>A0A5J4S454_9EUKA</name>
<organism evidence="1 2">
    <name type="scientific">Streblomastix strix</name>
    <dbReference type="NCBI Taxonomy" id="222440"/>
    <lineage>
        <taxon>Eukaryota</taxon>
        <taxon>Metamonada</taxon>
        <taxon>Preaxostyla</taxon>
        <taxon>Oxymonadida</taxon>
        <taxon>Streblomastigidae</taxon>
        <taxon>Streblomastix</taxon>
    </lineage>
</organism>
<gene>
    <name evidence="1" type="ORF">EZS28_052553</name>
</gene>
<dbReference type="Proteomes" id="UP000324800">
    <property type="component" value="Unassembled WGS sequence"/>
</dbReference>
<evidence type="ECO:0000313" key="1">
    <source>
        <dbReference type="EMBL" id="KAA6340180.1"/>
    </source>
</evidence>
<protein>
    <submittedName>
        <fullName evidence="1">Uncharacterized protein</fullName>
    </submittedName>
</protein>
<evidence type="ECO:0000313" key="2">
    <source>
        <dbReference type="Proteomes" id="UP000324800"/>
    </source>
</evidence>
<comment type="caution">
    <text evidence="1">The sequence shown here is derived from an EMBL/GenBank/DDBJ whole genome shotgun (WGS) entry which is preliminary data.</text>
</comment>
<proteinExistence type="predicted"/>
<dbReference type="AlphaFoldDB" id="A0A5J4S454"/>
<dbReference type="EMBL" id="SNRW01040977">
    <property type="protein sequence ID" value="KAA6340180.1"/>
    <property type="molecule type" value="Genomic_DNA"/>
</dbReference>